<comment type="caution">
    <text evidence="9">The sequence shown here is derived from an EMBL/GenBank/DDBJ whole genome shotgun (WGS) entry which is preliminary data.</text>
</comment>
<organism evidence="9 10">
    <name type="scientific">Propioniferax innocua</name>
    <dbReference type="NCBI Taxonomy" id="1753"/>
    <lineage>
        <taxon>Bacteria</taxon>
        <taxon>Bacillati</taxon>
        <taxon>Actinomycetota</taxon>
        <taxon>Actinomycetes</taxon>
        <taxon>Propionibacteriales</taxon>
        <taxon>Propionibacteriaceae</taxon>
        <taxon>Propioniferax</taxon>
    </lineage>
</organism>
<dbReference type="Gene3D" id="3.40.605.10">
    <property type="entry name" value="Aldehyde Dehydrogenase, Chain A, domain 1"/>
    <property type="match status" value="1"/>
</dbReference>
<keyword evidence="10" id="KW-1185">Reference proteome</keyword>
<dbReference type="GO" id="GO:0006081">
    <property type="term" value="P:aldehyde metabolic process"/>
    <property type="evidence" value="ECO:0007669"/>
    <property type="project" value="InterPro"/>
</dbReference>
<dbReference type="InterPro" id="IPR015590">
    <property type="entry name" value="Aldehyde_DH_dom"/>
</dbReference>
<evidence type="ECO:0000256" key="3">
    <source>
        <dbReference type="ARBA" id="ARBA00023027"/>
    </source>
</evidence>
<dbReference type="GO" id="GO:0005737">
    <property type="term" value="C:cytoplasm"/>
    <property type="evidence" value="ECO:0007669"/>
    <property type="project" value="TreeGrafter"/>
</dbReference>
<evidence type="ECO:0000256" key="5">
    <source>
        <dbReference type="PIRSR" id="PIRSR036492-1"/>
    </source>
</evidence>
<evidence type="ECO:0000256" key="4">
    <source>
        <dbReference type="PIRNR" id="PIRNR036492"/>
    </source>
</evidence>
<name>A0A542Z8E2_9ACTN</name>
<evidence type="ECO:0000256" key="6">
    <source>
        <dbReference type="PROSITE-ProRule" id="PRU10007"/>
    </source>
</evidence>
<dbReference type="PROSITE" id="PS00070">
    <property type="entry name" value="ALDEHYDE_DEHYDR_CYS"/>
    <property type="match status" value="1"/>
</dbReference>
<dbReference type="InterPro" id="IPR016161">
    <property type="entry name" value="Ald_DH/histidinol_DH"/>
</dbReference>
<keyword evidence="3" id="KW-0520">NAD</keyword>
<sequence>MPLTLDVMVSSVVPPASEASRFRPLVERLRTGFATGLTRDLDWRRDQLNALHQMLIEHEADLAGALAADLGKSPSEARMTELSITTAEIEHLAENLEVWFTPRRVSTPLFAKPATAEVIREPLGLVLVISPWNYPVQLTLAPLAGAIAAGNAVIVKPSEISTHTEEVLTELLPQYLDPQVFGLVTGGPDETGELLRERFDHIFFTGNPAVGRVVMRAAAEHLTPVTLELGGKSPAFVDATCDLTVAARRIAWGKFLNAGQTCVAPDHVLVTPEARDQLVENLGKAITEFYGKDPSRSGDFGRIITQRHFDRIAGMLDQGTIVHGGHTDRDDRYIAPTVITDPDPDSALMTEEIFGPILPVVTVADTEAALAHINEREKPLALYVFSDDSETCAAFRERTSSGGLTYGIPVLHLSVPDLPFGGVGNSGMGSYHGEASIRTFSHERSVMRKPAQPDSMAAVYPPVRKVKQGLLKILQPMRKK</sequence>
<dbReference type="InterPro" id="IPR012394">
    <property type="entry name" value="Aldehyde_DH_NAD(P)"/>
</dbReference>
<dbReference type="PIRSF" id="PIRSF036492">
    <property type="entry name" value="ALDH"/>
    <property type="match status" value="1"/>
</dbReference>
<dbReference type="FunFam" id="3.40.605.10:FF:000004">
    <property type="entry name" value="Aldehyde dehydrogenase"/>
    <property type="match status" value="1"/>
</dbReference>
<evidence type="ECO:0000256" key="1">
    <source>
        <dbReference type="ARBA" id="ARBA00009986"/>
    </source>
</evidence>
<feature type="domain" description="Aldehyde dehydrogenase" evidence="8">
    <location>
        <begin position="40"/>
        <end position="445"/>
    </location>
</feature>
<evidence type="ECO:0000256" key="7">
    <source>
        <dbReference type="RuleBase" id="RU003345"/>
    </source>
</evidence>
<reference evidence="9 10" key="1">
    <citation type="submission" date="2019-06" db="EMBL/GenBank/DDBJ databases">
        <title>Sequencing the genomes of 1000 actinobacteria strains.</title>
        <authorList>
            <person name="Klenk H.-P."/>
        </authorList>
    </citation>
    <scope>NUCLEOTIDE SEQUENCE [LARGE SCALE GENOMIC DNA]</scope>
    <source>
        <strain evidence="9 10">DSM 8251</strain>
    </source>
</reference>
<dbReference type="AlphaFoldDB" id="A0A542Z8E2"/>
<dbReference type="InterPro" id="IPR016163">
    <property type="entry name" value="Ald_DH_C"/>
</dbReference>
<feature type="active site" evidence="5">
    <location>
        <position position="262"/>
    </location>
</feature>
<dbReference type="SUPFAM" id="SSF53720">
    <property type="entry name" value="ALDH-like"/>
    <property type="match status" value="1"/>
</dbReference>
<evidence type="ECO:0000313" key="9">
    <source>
        <dbReference type="EMBL" id="TQL56575.1"/>
    </source>
</evidence>
<dbReference type="GO" id="GO:0004029">
    <property type="term" value="F:aldehyde dehydrogenase (NAD+) activity"/>
    <property type="evidence" value="ECO:0007669"/>
    <property type="project" value="TreeGrafter"/>
</dbReference>
<dbReference type="InterPro" id="IPR029510">
    <property type="entry name" value="Ald_DH_CS_GLU"/>
</dbReference>
<dbReference type="InterPro" id="IPR016160">
    <property type="entry name" value="Ald_DH_CS_CYS"/>
</dbReference>
<proteinExistence type="inferred from homology"/>
<keyword evidence="2 4" id="KW-0560">Oxidoreductase</keyword>
<dbReference type="EMBL" id="VFOR01000004">
    <property type="protein sequence ID" value="TQL56575.1"/>
    <property type="molecule type" value="Genomic_DNA"/>
</dbReference>
<gene>
    <name evidence="9" type="ORF">FB460_2465</name>
</gene>
<dbReference type="InterPro" id="IPR016162">
    <property type="entry name" value="Ald_DH_N"/>
</dbReference>
<dbReference type="Gene3D" id="3.40.309.10">
    <property type="entry name" value="Aldehyde Dehydrogenase, Chain A, domain 2"/>
    <property type="match status" value="1"/>
</dbReference>
<accession>A0A542Z8E2</accession>
<evidence type="ECO:0000256" key="2">
    <source>
        <dbReference type="ARBA" id="ARBA00023002"/>
    </source>
</evidence>
<dbReference type="PROSITE" id="PS00687">
    <property type="entry name" value="ALDEHYDE_DEHYDR_GLU"/>
    <property type="match status" value="1"/>
</dbReference>
<feature type="active site" evidence="5 6">
    <location>
        <position position="228"/>
    </location>
</feature>
<evidence type="ECO:0000259" key="8">
    <source>
        <dbReference type="Pfam" id="PF00171"/>
    </source>
</evidence>
<dbReference type="FunFam" id="3.40.309.10:FF:000003">
    <property type="entry name" value="Aldehyde dehydrogenase"/>
    <property type="match status" value="1"/>
</dbReference>
<dbReference type="CDD" id="cd07087">
    <property type="entry name" value="ALDH_F3-13-14_CALDH-like"/>
    <property type="match status" value="1"/>
</dbReference>
<dbReference type="PANTHER" id="PTHR43570">
    <property type="entry name" value="ALDEHYDE DEHYDROGENASE"/>
    <property type="match status" value="1"/>
</dbReference>
<comment type="similarity">
    <text evidence="1 4 7">Belongs to the aldehyde dehydrogenase family.</text>
</comment>
<dbReference type="Proteomes" id="UP000316196">
    <property type="component" value="Unassembled WGS sequence"/>
</dbReference>
<evidence type="ECO:0000313" key="10">
    <source>
        <dbReference type="Proteomes" id="UP000316196"/>
    </source>
</evidence>
<dbReference type="PANTHER" id="PTHR43570:SF16">
    <property type="entry name" value="ALDEHYDE DEHYDROGENASE TYPE III, ISOFORM Q"/>
    <property type="match status" value="1"/>
</dbReference>
<dbReference type="Pfam" id="PF00171">
    <property type="entry name" value="Aldedh"/>
    <property type="match status" value="1"/>
</dbReference>
<protein>
    <recommendedName>
        <fullName evidence="4">Aldehyde dehydrogenase</fullName>
    </recommendedName>
</protein>